<dbReference type="RefSeq" id="WP_367885213.1">
    <property type="nucleotide sequence ID" value="NZ_CP130612.1"/>
</dbReference>
<dbReference type="Proteomes" id="UP001229955">
    <property type="component" value="Chromosome"/>
</dbReference>
<proteinExistence type="predicted"/>
<evidence type="ECO:0000313" key="3">
    <source>
        <dbReference type="EMBL" id="WKW12336.1"/>
    </source>
</evidence>
<organism evidence="3">
    <name type="scientific">Pseudogemmatithrix spongiicola</name>
    <dbReference type="NCBI Taxonomy" id="3062599"/>
    <lineage>
        <taxon>Bacteria</taxon>
        <taxon>Pseudomonadati</taxon>
        <taxon>Gemmatimonadota</taxon>
        <taxon>Gemmatimonadia</taxon>
        <taxon>Gemmatimonadales</taxon>
        <taxon>Gemmatimonadaceae</taxon>
        <taxon>Pseudogemmatithrix</taxon>
    </lineage>
</organism>
<keyword evidence="1" id="KW-0472">Membrane</keyword>
<dbReference type="AlphaFoldDB" id="A0AA49JUR3"/>
<sequence>MTPSKHTWRFFRAGGSDQVALETADDLRHLRQLDPTLWVALACPVKGLEFDERTLAMMDTDNDGRIRIPEVLAAVEWACAQLTDPAVLFRGGDLALTSISDATDEGKRLRASAQEILRSLGKDEATHISVADTMEKAKVFAQSRYNGDGVVSLEIITDADAKAVAESVIATMGAATDRSGRAGVSQATLDAFVAECEAYVAWYDRSAVEAASLLPLGEATVPAFAALQAVRAKIDDYFARCRVAAFDARATGALNLDEAAYTAVAAKSLTASAADVASFPLAKVEAGRALPLGAGLNPAWSAAMAAFVAQVVQPVIGARETLSEAEWATLTSRFAAYAAWEADKHGGKVESLGIARVREILASNARATLNAMIAEDAAVAPAMNAIDNVERLARYHRDLLGLLNNFVAFRDFYGRERPAVFQVGTLYLDGRRADLCVRVDDAGKHAALAGLAKCYLAYCDCTRPSGEKLTIAAAFTGGDSDNLMVGRNGVFYDRKGRDWDATITKIVENPISIQQAFWAPYKKLVRLIEEQVAKRAAAGQAASDAKVAAAATTTATLDQQKAPAEPPKKIDVGTVAALGVAVGAIGAFVTTLIGYLTGVFKLPFWQVCLVFAGIMLAISLPSMAIAWLKLRQRNLGPILDANGWAVNGRVKMNVPFGAKLTRVGHVPLDAQSSFAVKYPEPPTALPKLIATLVGIAFVLSLLNHYGIIHRLSGGAVGKPTAVRATTSL</sequence>
<gene>
    <name evidence="3" type="ORF">Strain138_001620</name>
    <name evidence="4" type="ORF">Strain318_001619</name>
</gene>
<accession>A0AA49K103</accession>
<feature type="transmembrane region" description="Helical" evidence="1">
    <location>
        <begin position="575"/>
        <end position="597"/>
    </location>
</feature>
<keyword evidence="5" id="KW-1185">Reference proteome</keyword>
<dbReference type="InterPro" id="IPR002048">
    <property type="entry name" value="EF_hand_dom"/>
</dbReference>
<evidence type="ECO:0000259" key="2">
    <source>
        <dbReference type="PROSITE" id="PS50222"/>
    </source>
</evidence>
<dbReference type="GO" id="GO:0005509">
    <property type="term" value="F:calcium ion binding"/>
    <property type="evidence" value="ECO:0007669"/>
    <property type="project" value="InterPro"/>
</dbReference>
<keyword evidence="1" id="KW-0812">Transmembrane</keyword>
<dbReference type="KEGG" id="pspc:Strain318_001619"/>
<name>A0AA49JUR3_9BACT</name>
<reference evidence="3" key="1">
    <citation type="submission" date="2023-07" db="EMBL/GenBank/DDBJ databases">
        <authorList>
            <person name="Haufschild T."/>
            <person name="Kallscheuer N."/>
            <person name="Hammer J."/>
            <person name="Kohn T."/>
            <person name="Kabuu M."/>
            <person name="Jogler M."/>
            <person name="Wohfarth N."/>
            <person name="Heuer A."/>
            <person name="Rohde M."/>
            <person name="van Teeseling M.C.F."/>
            <person name="Jogler C."/>
        </authorList>
    </citation>
    <scope>NUCLEOTIDE SEQUENCE</scope>
    <source>
        <strain evidence="3">Strain 138</strain>
        <strain evidence="4">Strain 318</strain>
    </source>
</reference>
<protein>
    <recommendedName>
        <fullName evidence="2">EF-hand domain-containing protein</fullName>
    </recommendedName>
</protein>
<keyword evidence="1" id="KW-1133">Transmembrane helix</keyword>
<feature type="transmembrane region" description="Helical" evidence="1">
    <location>
        <begin position="604"/>
        <end position="628"/>
    </location>
</feature>
<feature type="transmembrane region" description="Helical" evidence="1">
    <location>
        <begin position="684"/>
        <end position="702"/>
    </location>
</feature>
<evidence type="ECO:0000313" key="4">
    <source>
        <dbReference type="EMBL" id="WKW15243.1"/>
    </source>
</evidence>
<dbReference type="PROSITE" id="PS50222">
    <property type="entry name" value="EF_HAND_2"/>
    <property type="match status" value="1"/>
</dbReference>
<accession>A0AA49JUR3</accession>
<evidence type="ECO:0000256" key="1">
    <source>
        <dbReference type="SAM" id="Phobius"/>
    </source>
</evidence>
<dbReference type="EMBL" id="CP130613">
    <property type="protein sequence ID" value="WKW15243.1"/>
    <property type="molecule type" value="Genomic_DNA"/>
</dbReference>
<dbReference type="EMBL" id="CP130612">
    <property type="protein sequence ID" value="WKW12336.1"/>
    <property type="molecule type" value="Genomic_DNA"/>
</dbReference>
<feature type="domain" description="EF-hand" evidence="2">
    <location>
        <begin position="46"/>
        <end position="81"/>
    </location>
</feature>
<evidence type="ECO:0000313" key="5">
    <source>
        <dbReference type="Proteomes" id="UP001229955"/>
    </source>
</evidence>